<gene>
    <name evidence="5" type="ORF">HHUB_2375</name>
</gene>
<evidence type="ECO:0000313" key="5">
    <source>
        <dbReference type="EMBL" id="CQH56400.1"/>
    </source>
</evidence>
<dbReference type="GeneID" id="91109828"/>
<dbReference type="PANTHER" id="PTHR43110">
    <property type="entry name" value="THIOL PEROXIDASE"/>
    <property type="match status" value="1"/>
</dbReference>
<sequence length="163" mass="18888">MISDRKSAFDFALPGTEGKEIRKYRLSDHTNEGAAVLVFYPFDFSPVCTEVFCQFRDAEYLTFTENVDVLGISRDSCYAHKQFIQEYDLPFPLLSDTEGDVVEQFDLAYDEWEHHSGVPKRALLTLDESHDIRYKWHTEDAYTAPNYDELIQSVRSLVEDPVT</sequence>
<dbReference type="InterPro" id="IPR024706">
    <property type="entry name" value="Peroxiredoxin_AhpC-typ"/>
</dbReference>
<dbReference type="GO" id="GO:0016491">
    <property type="term" value="F:oxidoreductase activity"/>
    <property type="evidence" value="ECO:0007669"/>
    <property type="project" value="UniProtKB-KW"/>
</dbReference>
<dbReference type="Pfam" id="PF00578">
    <property type="entry name" value="AhpC-TSA"/>
    <property type="match status" value="1"/>
</dbReference>
<protein>
    <submittedName>
        <fullName evidence="5">Peroxiredoxin domain protein</fullName>
    </submittedName>
</protein>
<dbReference type="Gene3D" id="3.40.30.10">
    <property type="entry name" value="Glutaredoxin"/>
    <property type="match status" value="1"/>
</dbReference>
<dbReference type="InterPro" id="IPR013766">
    <property type="entry name" value="Thioredoxin_domain"/>
</dbReference>
<evidence type="ECO:0000256" key="3">
    <source>
        <dbReference type="PIRSR" id="PIRSR000239-1"/>
    </source>
</evidence>
<keyword evidence="6" id="KW-1185">Reference proteome</keyword>
<organism evidence="5 6">
    <name type="scientific">Halobacterium hubeiense</name>
    <dbReference type="NCBI Taxonomy" id="1407499"/>
    <lineage>
        <taxon>Archaea</taxon>
        <taxon>Methanobacteriati</taxon>
        <taxon>Methanobacteriota</taxon>
        <taxon>Stenosarchaea group</taxon>
        <taxon>Halobacteria</taxon>
        <taxon>Halobacteriales</taxon>
        <taxon>Halobacteriaceae</taxon>
        <taxon>Halobacterium</taxon>
    </lineage>
</organism>
<evidence type="ECO:0000256" key="2">
    <source>
        <dbReference type="ARBA" id="ARBA00023284"/>
    </source>
</evidence>
<name>A0A0U5H546_9EURY</name>
<evidence type="ECO:0000256" key="1">
    <source>
        <dbReference type="ARBA" id="ARBA00023002"/>
    </source>
</evidence>
<dbReference type="GO" id="GO:0016209">
    <property type="term" value="F:antioxidant activity"/>
    <property type="evidence" value="ECO:0007669"/>
    <property type="project" value="InterPro"/>
</dbReference>
<dbReference type="STRING" id="1407499.HHUB_2375"/>
<dbReference type="RefSeq" id="WP_059056781.1">
    <property type="nucleotide sequence ID" value="NZ_CEML01000001.1"/>
</dbReference>
<dbReference type="SUPFAM" id="SSF52833">
    <property type="entry name" value="Thioredoxin-like"/>
    <property type="match status" value="1"/>
</dbReference>
<dbReference type="InterPro" id="IPR000866">
    <property type="entry name" value="AhpC/TSA"/>
</dbReference>
<proteinExistence type="predicted"/>
<dbReference type="PROSITE" id="PS51352">
    <property type="entry name" value="THIOREDOXIN_2"/>
    <property type="match status" value="1"/>
</dbReference>
<reference evidence="6" key="1">
    <citation type="journal article" date="2016" name="Environ. Microbiol.">
        <title>The complete genome of a viable archaeum isolated from 123-million-year-old rock salt.</title>
        <authorList>
            <person name="Jaakkola S.T."/>
            <person name="Pfeiffer F."/>
            <person name="Ravantti J.J."/>
            <person name="Guo Q."/>
            <person name="Liu Y."/>
            <person name="Chen X."/>
            <person name="Ma H."/>
            <person name="Yang C."/>
            <person name="Oksanen H.M."/>
            <person name="Bamford D.H."/>
        </authorList>
    </citation>
    <scope>NUCLEOTIDE SEQUENCE</scope>
    <source>
        <strain evidence="6">JI20-1</strain>
    </source>
</reference>
<dbReference type="PANTHER" id="PTHR43110:SF1">
    <property type="entry name" value="THIOL PEROXIDASE"/>
    <property type="match status" value="1"/>
</dbReference>
<dbReference type="EMBL" id="LN831302">
    <property type="protein sequence ID" value="CQH56400.1"/>
    <property type="molecule type" value="Genomic_DNA"/>
</dbReference>
<dbReference type="AlphaFoldDB" id="A0A0U5H546"/>
<keyword evidence="1" id="KW-0560">Oxidoreductase</keyword>
<dbReference type="Proteomes" id="UP000066737">
    <property type="component" value="Chromosome I"/>
</dbReference>
<feature type="domain" description="Thioredoxin" evidence="4">
    <location>
        <begin position="2"/>
        <end position="159"/>
    </location>
</feature>
<accession>A0A0U5H546</accession>
<dbReference type="KEGG" id="hhb:Hhub_2375"/>
<dbReference type="OrthoDB" id="165617at2157"/>
<dbReference type="PIRSF" id="PIRSF000239">
    <property type="entry name" value="AHPC"/>
    <property type="match status" value="1"/>
</dbReference>
<evidence type="ECO:0000259" key="4">
    <source>
        <dbReference type="PROSITE" id="PS51352"/>
    </source>
</evidence>
<dbReference type="InterPro" id="IPR036249">
    <property type="entry name" value="Thioredoxin-like_sf"/>
</dbReference>
<evidence type="ECO:0000313" key="6">
    <source>
        <dbReference type="Proteomes" id="UP000066737"/>
    </source>
</evidence>
<keyword evidence="2" id="KW-0676">Redox-active center</keyword>
<dbReference type="InterPro" id="IPR050455">
    <property type="entry name" value="Tpx_Peroxidase_subfamily"/>
</dbReference>
<feature type="active site" description="Cysteine sulfenic acid (-SOH) intermediate; for peroxidase activity" evidence="3">
    <location>
        <position position="48"/>
    </location>
</feature>